<dbReference type="SUPFAM" id="SSF50475">
    <property type="entry name" value="FMN-binding split barrel"/>
    <property type="match status" value="1"/>
</dbReference>
<protein>
    <submittedName>
        <fullName evidence="3">Flavin reductase</fullName>
    </submittedName>
</protein>
<dbReference type="InterPro" id="IPR050268">
    <property type="entry name" value="NADH-dep_flavin_reductase"/>
</dbReference>
<comment type="caution">
    <text evidence="3">The sequence shown here is derived from an EMBL/GenBank/DDBJ whole genome shotgun (WGS) entry which is preliminary data.</text>
</comment>
<organism evidence="3 4">
    <name type="scientific">Methylobacterium adhaesivum</name>
    <dbReference type="NCBI Taxonomy" id="333297"/>
    <lineage>
        <taxon>Bacteria</taxon>
        <taxon>Pseudomonadati</taxon>
        <taxon>Pseudomonadota</taxon>
        <taxon>Alphaproteobacteria</taxon>
        <taxon>Hyphomicrobiales</taxon>
        <taxon>Methylobacteriaceae</taxon>
        <taxon>Methylobacterium</taxon>
    </lineage>
</organism>
<name>A0ABT8BG68_9HYPH</name>
<gene>
    <name evidence="3" type="ORF">QWZ12_06255</name>
</gene>
<sequence length="170" mass="17534">MTEPTPESMTPPVEADAYRAAMARTASAVHLVTTDGPGGRAGFTATAVCSVSDRPPTLLVCLNRTASAYAALSLNDVLCVNILGAHQRGVADAFGGGTPMDDRFAAGTWSRLVTGSPVLDGALMAFDCRIVGRQAVATHDVLFCEVVALAGAGAGDGLLYADRRYHALPL</sequence>
<dbReference type="EMBL" id="JAUFPX010000003">
    <property type="protein sequence ID" value="MDN3590214.1"/>
    <property type="molecule type" value="Genomic_DNA"/>
</dbReference>
<dbReference type="Pfam" id="PF01613">
    <property type="entry name" value="Flavin_Reduct"/>
    <property type="match status" value="1"/>
</dbReference>
<keyword evidence="1" id="KW-0560">Oxidoreductase</keyword>
<dbReference type="InterPro" id="IPR012349">
    <property type="entry name" value="Split_barrel_FMN-bd"/>
</dbReference>
<evidence type="ECO:0000313" key="3">
    <source>
        <dbReference type="EMBL" id="MDN3590214.1"/>
    </source>
</evidence>
<reference evidence="4" key="1">
    <citation type="journal article" date="2019" name="Int. J. Syst. Evol. Microbiol.">
        <title>The Global Catalogue of Microorganisms (GCM) 10K type strain sequencing project: providing services to taxonomists for standard genome sequencing and annotation.</title>
        <authorList>
            <consortium name="The Broad Institute Genomics Platform"/>
            <consortium name="The Broad Institute Genome Sequencing Center for Infectious Disease"/>
            <person name="Wu L."/>
            <person name="Ma J."/>
        </authorList>
    </citation>
    <scope>NUCLEOTIDE SEQUENCE [LARGE SCALE GENOMIC DNA]</scope>
    <source>
        <strain evidence="4">CECT 7069</strain>
    </source>
</reference>
<dbReference type="SMART" id="SM00903">
    <property type="entry name" value="Flavin_Reduct"/>
    <property type="match status" value="1"/>
</dbReference>
<accession>A0ABT8BG68</accession>
<dbReference type="PANTHER" id="PTHR30466:SF1">
    <property type="entry name" value="FMN REDUCTASE (NADH) RUTF"/>
    <property type="match status" value="1"/>
</dbReference>
<evidence type="ECO:0000313" key="4">
    <source>
        <dbReference type="Proteomes" id="UP001224644"/>
    </source>
</evidence>
<evidence type="ECO:0000256" key="1">
    <source>
        <dbReference type="ARBA" id="ARBA00023002"/>
    </source>
</evidence>
<proteinExistence type="predicted"/>
<dbReference type="Gene3D" id="2.30.110.10">
    <property type="entry name" value="Electron Transport, Fmn-binding Protein, Chain A"/>
    <property type="match status" value="1"/>
</dbReference>
<keyword evidence="4" id="KW-1185">Reference proteome</keyword>
<feature type="domain" description="Flavin reductase like" evidence="2">
    <location>
        <begin position="22"/>
        <end position="167"/>
    </location>
</feature>
<dbReference type="PANTHER" id="PTHR30466">
    <property type="entry name" value="FLAVIN REDUCTASE"/>
    <property type="match status" value="1"/>
</dbReference>
<dbReference type="RefSeq" id="WP_238225463.1">
    <property type="nucleotide sequence ID" value="NZ_BPQD01000013.1"/>
</dbReference>
<dbReference type="InterPro" id="IPR002563">
    <property type="entry name" value="Flavin_Rdtase-like_dom"/>
</dbReference>
<dbReference type="Proteomes" id="UP001224644">
    <property type="component" value="Unassembled WGS sequence"/>
</dbReference>
<evidence type="ECO:0000259" key="2">
    <source>
        <dbReference type="SMART" id="SM00903"/>
    </source>
</evidence>